<dbReference type="PANTHER" id="PTHR33621">
    <property type="entry name" value="ASPARTIC/GLUTAMIC ACID-RICH PROTEIN"/>
    <property type="match status" value="1"/>
</dbReference>
<feature type="compositionally biased region" description="Polar residues" evidence="1">
    <location>
        <begin position="1017"/>
        <end position="1026"/>
    </location>
</feature>
<feature type="region of interest" description="Disordered" evidence="1">
    <location>
        <begin position="721"/>
        <end position="750"/>
    </location>
</feature>
<name>A0AAP0GM33_9ASTR</name>
<reference evidence="2 3" key="1">
    <citation type="submission" date="2024-04" db="EMBL/GenBank/DDBJ databases">
        <title>The reference genome of an endangered Asteraceae, Deinandra increscens subsp. villosa, native to the Central Coast of California.</title>
        <authorList>
            <person name="Guilliams M."/>
            <person name="Hasenstab-Lehman K."/>
            <person name="Meyer R."/>
            <person name="Mcevoy S."/>
        </authorList>
    </citation>
    <scope>NUCLEOTIDE SEQUENCE [LARGE SCALE GENOMIC DNA]</scope>
    <source>
        <tissue evidence="2">Leaf</tissue>
    </source>
</reference>
<sequence length="1096" mass="121991">MDFKSLNRRELQSLCKLNKIPANITNVAMADALKSLQTVVGIEEILNPSRSETAQSSVESSKTDEVTSPRVLCTSYRTSTWKKVKKSEKDSLLATTSRVGRGVRRQLAGEGNDFLKTPPVSGARKKGATTVQRVYNTRRSARLSEKKCFEPGVTEKEISQPMKFVSFLEEVSVASETSVGSGFSSLETAFESSISVENIKDDVGEGSGENCDGGILKTQLKDVCIEFEKLDVIDGGEQKSVIEKVDFCDENVGLEEKQKVDEKFNLNEGEIFEVKNDQVDNIKLYSRGISNPIESVNSEEKLLVVDEKIDPHEALNVLVMEEIDYLASEEHSASFPCDKVSVIEKVDFCDENMGLEEKQKVDEKFNLNERETFEEKNDQVDNIKPYSRGISSQIESVNLEDKLLAADEKIDPHEALNVLVMEENDYLASEEHYVSFPCDKDLSETDGTNADSISCDIENPSDPSASVSDVKIGIDLYEDLNDSLKTHGVYFAPDENSGSLFCDLVLSSDYFKSDQNSVIEKVDCCVENVDLEEKQKVEQKINLNESEISGEKSSEIDNIKPYSEGISNPHENVDLENKLMVVDKKIDPHEVLHVSVTEHNDCLASEEHSESLLHDKVLSGENETDGTIADSISCDIENPSNSSWSISEVKNGIDLFEDLNVSLKTHNVYLAPNEHCDSLFCDVVLSSDYFESDQNLVIEKADCCGENVNLEEKQKIEEKFNLNESETSEGKSNKIENIKPCSQGISNPHENVDSEEKLRVVDKKTDSHEELHVSVMEQNDYLPSEEHSDNLLPDKVLSETDGTNGGSISCDIENQSDPSGSVSDVKNGIDIYEELNVSLKTHDVYLAPDEHSDSLFCDMVLSDAEACADSISCDTENPSDFLGSALNMSNEIMECNGSTYYLENASEMSKLDNADDHNAPEKITAEAERIEVNIFTNTVDDDLVNPNEQEPSKDFETPEEAYESLIKETAVDKLPTIYQETKETKADADKETNTPLPDIIDHSTYPIPKKNQILNTSEVSDPNENSVVEDDKIITKKAEDEKPKSSNEISIRQLKKQLKALSIKNNKNTNKYDMVVETRPVLQAVCDNHLTTGDES</sequence>
<feature type="compositionally biased region" description="Basic and acidic residues" evidence="1">
    <location>
        <begin position="728"/>
        <end position="737"/>
    </location>
</feature>
<evidence type="ECO:0000313" key="2">
    <source>
        <dbReference type="EMBL" id="KAK9052560.1"/>
    </source>
</evidence>
<dbReference type="EMBL" id="JBCNJP010000027">
    <property type="protein sequence ID" value="KAK9052560.1"/>
    <property type="molecule type" value="Genomic_DNA"/>
</dbReference>
<dbReference type="Proteomes" id="UP001408789">
    <property type="component" value="Unassembled WGS sequence"/>
</dbReference>
<evidence type="ECO:0000256" key="1">
    <source>
        <dbReference type="SAM" id="MobiDB-lite"/>
    </source>
</evidence>
<protein>
    <submittedName>
        <fullName evidence="2">Uncharacterized protein</fullName>
    </submittedName>
</protein>
<dbReference type="PANTHER" id="PTHR33621:SF2">
    <property type="entry name" value="RIBOSOMAL L1 DOMAIN-CONTAINING PROTEIN"/>
    <property type="match status" value="1"/>
</dbReference>
<dbReference type="AlphaFoldDB" id="A0AAP0GM33"/>
<feature type="compositionally biased region" description="Basic and acidic residues" evidence="1">
    <location>
        <begin position="982"/>
        <end position="992"/>
    </location>
</feature>
<feature type="region of interest" description="Disordered" evidence="1">
    <location>
        <begin position="1017"/>
        <end position="1050"/>
    </location>
</feature>
<feature type="compositionally biased region" description="Basic and acidic residues" evidence="1">
    <location>
        <begin position="1029"/>
        <end position="1045"/>
    </location>
</feature>
<keyword evidence="3" id="KW-1185">Reference proteome</keyword>
<comment type="caution">
    <text evidence="2">The sequence shown here is derived from an EMBL/GenBank/DDBJ whole genome shotgun (WGS) entry which is preliminary data.</text>
</comment>
<feature type="compositionally biased region" description="Polar residues" evidence="1">
    <location>
        <begin position="812"/>
        <end position="823"/>
    </location>
</feature>
<feature type="region of interest" description="Disordered" evidence="1">
    <location>
        <begin position="982"/>
        <end position="1005"/>
    </location>
</feature>
<evidence type="ECO:0000313" key="3">
    <source>
        <dbReference type="Proteomes" id="UP001408789"/>
    </source>
</evidence>
<organism evidence="2 3">
    <name type="scientific">Deinandra increscens subsp. villosa</name>
    <dbReference type="NCBI Taxonomy" id="3103831"/>
    <lineage>
        <taxon>Eukaryota</taxon>
        <taxon>Viridiplantae</taxon>
        <taxon>Streptophyta</taxon>
        <taxon>Embryophyta</taxon>
        <taxon>Tracheophyta</taxon>
        <taxon>Spermatophyta</taxon>
        <taxon>Magnoliopsida</taxon>
        <taxon>eudicotyledons</taxon>
        <taxon>Gunneridae</taxon>
        <taxon>Pentapetalae</taxon>
        <taxon>asterids</taxon>
        <taxon>campanulids</taxon>
        <taxon>Asterales</taxon>
        <taxon>Asteraceae</taxon>
        <taxon>Asteroideae</taxon>
        <taxon>Heliantheae alliance</taxon>
        <taxon>Madieae</taxon>
        <taxon>Madiinae</taxon>
        <taxon>Deinandra</taxon>
    </lineage>
</organism>
<proteinExistence type="predicted"/>
<gene>
    <name evidence="2" type="ORF">SSX86_029189</name>
</gene>
<accession>A0AAP0GM33</accession>
<feature type="region of interest" description="Disordered" evidence="1">
    <location>
        <begin position="799"/>
        <end position="823"/>
    </location>
</feature>